<dbReference type="Gene3D" id="2.40.10.10">
    <property type="entry name" value="Trypsin-like serine proteases"/>
    <property type="match status" value="2"/>
</dbReference>
<dbReference type="PRINTS" id="PR00834">
    <property type="entry name" value="PROTEASES2C"/>
</dbReference>
<evidence type="ECO:0000313" key="7">
    <source>
        <dbReference type="Proteomes" id="UP001519307"/>
    </source>
</evidence>
<keyword evidence="4" id="KW-1133">Transmembrane helix</keyword>
<dbReference type="Gene3D" id="2.30.42.10">
    <property type="match status" value="1"/>
</dbReference>
<dbReference type="InterPro" id="IPR001478">
    <property type="entry name" value="PDZ"/>
</dbReference>
<dbReference type="InterPro" id="IPR009003">
    <property type="entry name" value="Peptidase_S1_PA"/>
</dbReference>
<feature type="domain" description="PDZ" evidence="5">
    <location>
        <begin position="310"/>
        <end position="368"/>
    </location>
</feature>
<evidence type="ECO:0000256" key="4">
    <source>
        <dbReference type="SAM" id="Phobius"/>
    </source>
</evidence>
<dbReference type="GO" id="GO:0008233">
    <property type="term" value="F:peptidase activity"/>
    <property type="evidence" value="ECO:0007669"/>
    <property type="project" value="UniProtKB-KW"/>
</dbReference>
<dbReference type="InterPro" id="IPR051201">
    <property type="entry name" value="Chloro_Bact_Ser_Proteases"/>
</dbReference>
<evidence type="ECO:0000259" key="5">
    <source>
        <dbReference type="PROSITE" id="PS50106"/>
    </source>
</evidence>
<dbReference type="RefSeq" id="WP_209703183.1">
    <property type="nucleotide sequence ID" value="NZ_JAGGLM010000026.1"/>
</dbReference>
<dbReference type="SMART" id="SM00228">
    <property type="entry name" value="PDZ"/>
    <property type="match status" value="1"/>
</dbReference>
<name>A0ABS4KYI3_9CLOT</name>
<keyword evidence="3 6" id="KW-0378">Hydrolase</keyword>
<evidence type="ECO:0000313" key="6">
    <source>
        <dbReference type="EMBL" id="MBP2033939.1"/>
    </source>
</evidence>
<keyword evidence="7" id="KW-1185">Reference proteome</keyword>
<proteinExistence type="inferred from homology"/>
<keyword evidence="4" id="KW-0812">Transmembrane</keyword>
<dbReference type="Proteomes" id="UP001519307">
    <property type="component" value="Unassembled WGS sequence"/>
</dbReference>
<dbReference type="SUPFAM" id="SSF50156">
    <property type="entry name" value="PDZ domain-like"/>
    <property type="match status" value="1"/>
</dbReference>
<feature type="transmembrane region" description="Helical" evidence="4">
    <location>
        <begin position="38"/>
        <end position="61"/>
    </location>
</feature>
<dbReference type="EC" id="3.4.21.107" evidence="6"/>
<evidence type="ECO:0000256" key="1">
    <source>
        <dbReference type="ARBA" id="ARBA00010541"/>
    </source>
</evidence>
<protein>
    <submittedName>
        <fullName evidence="6">Serine protease Do</fullName>
        <ecNumber evidence="6">3.4.21.107</ecNumber>
    </submittedName>
</protein>
<dbReference type="GO" id="GO:0006508">
    <property type="term" value="P:proteolysis"/>
    <property type="evidence" value="ECO:0007669"/>
    <property type="project" value="UniProtKB-KW"/>
</dbReference>
<comment type="similarity">
    <text evidence="1">Belongs to the peptidase S1C family.</text>
</comment>
<organism evidence="6 7">
    <name type="scientific">Clostridium algifaecis</name>
    <dbReference type="NCBI Taxonomy" id="1472040"/>
    <lineage>
        <taxon>Bacteria</taxon>
        <taxon>Bacillati</taxon>
        <taxon>Bacillota</taxon>
        <taxon>Clostridia</taxon>
        <taxon>Eubacteriales</taxon>
        <taxon>Clostridiaceae</taxon>
        <taxon>Clostridium</taxon>
    </lineage>
</organism>
<accession>A0ABS4KYI3</accession>
<evidence type="ECO:0000256" key="2">
    <source>
        <dbReference type="ARBA" id="ARBA00022670"/>
    </source>
</evidence>
<evidence type="ECO:0000256" key="3">
    <source>
        <dbReference type="ARBA" id="ARBA00022801"/>
    </source>
</evidence>
<dbReference type="EMBL" id="JAGGLM010000026">
    <property type="protein sequence ID" value="MBP2033939.1"/>
    <property type="molecule type" value="Genomic_DNA"/>
</dbReference>
<dbReference type="InterPro" id="IPR001940">
    <property type="entry name" value="Peptidase_S1C"/>
</dbReference>
<dbReference type="PANTHER" id="PTHR43343">
    <property type="entry name" value="PEPTIDASE S12"/>
    <property type="match status" value="1"/>
</dbReference>
<keyword evidence="4" id="KW-0472">Membrane</keyword>
<reference evidence="6 7" key="1">
    <citation type="submission" date="2021-03" db="EMBL/GenBank/DDBJ databases">
        <title>Genomic Encyclopedia of Type Strains, Phase IV (KMG-IV): sequencing the most valuable type-strain genomes for metagenomic binning, comparative biology and taxonomic classification.</title>
        <authorList>
            <person name="Goeker M."/>
        </authorList>
    </citation>
    <scope>NUCLEOTIDE SEQUENCE [LARGE SCALE GENOMIC DNA]</scope>
    <source>
        <strain evidence="6 7">DSM 28783</strain>
    </source>
</reference>
<dbReference type="Pfam" id="PF13365">
    <property type="entry name" value="Trypsin_2"/>
    <property type="match status" value="1"/>
</dbReference>
<dbReference type="PROSITE" id="PS50106">
    <property type="entry name" value="PDZ"/>
    <property type="match status" value="1"/>
</dbReference>
<dbReference type="PANTHER" id="PTHR43343:SF3">
    <property type="entry name" value="PROTEASE DO-LIKE 8, CHLOROPLASTIC"/>
    <property type="match status" value="1"/>
</dbReference>
<dbReference type="SUPFAM" id="SSF50494">
    <property type="entry name" value="Trypsin-like serine proteases"/>
    <property type="match status" value="1"/>
</dbReference>
<keyword evidence="2 6" id="KW-0645">Protease</keyword>
<comment type="caution">
    <text evidence="6">The sequence shown here is derived from an EMBL/GenBank/DDBJ whole genome shotgun (WGS) entry which is preliminary data.</text>
</comment>
<dbReference type="InterPro" id="IPR036034">
    <property type="entry name" value="PDZ_sf"/>
</dbReference>
<sequence length="396" mass="42330">MNDDKNQSVRDTKWENVGNDEGKIKFINSKKKSNIKKIIKMLSFILIAAVSGGISGCYVTNKIESNRTYTQNKQTLTKSGKNADETDKIEKQNQNSGNNNSINKVAELVGPTVVGISNKSQGYFGDEDTGSGSGIIIDSKGYIVTNYHVIKDADKVTVKLSSGKILNASIQGVDERSDLAVIKVSADNLPQATLGDSAKVKVGDTAIAIGNPLGEEFAGSVTAGIISALNRKIEYNGSVYKVIQTDAAINPGNSGGPLCNSNGEVIGINSLKMGTSENAEGMGFAISINEAKSIINTLMNKGKVARPYLGIYGESVASEDSKIHGIYIQEVERESGAARAGIKPTDILLEFDGKKVLRLDDVQEIIDSHKVGDKVKCKILRNGNTIEVNVDLLEMP</sequence>
<gene>
    <name evidence="6" type="ORF">J2Z42_002652</name>
</gene>
<dbReference type="Pfam" id="PF13180">
    <property type="entry name" value="PDZ_2"/>
    <property type="match status" value="1"/>
</dbReference>
<dbReference type="InterPro" id="IPR043504">
    <property type="entry name" value="Peptidase_S1_PA_chymotrypsin"/>
</dbReference>